<organism evidence="2 3">
    <name type="scientific">Kitasatospora gansuensis</name>
    <dbReference type="NCBI Taxonomy" id="258050"/>
    <lineage>
        <taxon>Bacteria</taxon>
        <taxon>Bacillati</taxon>
        <taxon>Actinomycetota</taxon>
        <taxon>Actinomycetes</taxon>
        <taxon>Kitasatosporales</taxon>
        <taxon>Streptomycetaceae</taxon>
        <taxon>Kitasatospora</taxon>
    </lineage>
</organism>
<dbReference type="InterPro" id="IPR001753">
    <property type="entry name" value="Enoyl-CoA_hydra/iso"/>
</dbReference>
<keyword evidence="2" id="KW-0456">Lyase</keyword>
<evidence type="ECO:0000313" key="2">
    <source>
        <dbReference type="EMBL" id="MBB4950663.1"/>
    </source>
</evidence>
<name>A0A7W7SIT2_9ACTN</name>
<dbReference type="InterPro" id="IPR051683">
    <property type="entry name" value="Enoyl-CoA_Hydratase/Isomerase"/>
</dbReference>
<proteinExistence type="inferred from homology"/>
<accession>A0A7W7SIT2</accession>
<dbReference type="PANTHER" id="PTHR42964:SF1">
    <property type="entry name" value="POLYKETIDE BIOSYNTHESIS ENOYL-COA HYDRATASE PKSH-RELATED"/>
    <property type="match status" value="1"/>
</dbReference>
<dbReference type="NCBIfam" id="NF005879">
    <property type="entry name" value="PRK07827.1"/>
    <property type="match status" value="1"/>
</dbReference>
<dbReference type="InterPro" id="IPR014748">
    <property type="entry name" value="Enoyl-CoA_hydra_C"/>
</dbReference>
<evidence type="ECO:0000256" key="1">
    <source>
        <dbReference type="ARBA" id="ARBA00005254"/>
    </source>
</evidence>
<dbReference type="Pfam" id="PF00378">
    <property type="entry name" value="ECH_1"/>
    <property type="match status" value="1"/>
</dbReference>
<comment type="similarity">
    <text evidence="1">Belongs to the enoyl-CoA hydratase/isomerase family.</text>
</comment>
<protein>
    <submittedName>
        <fullName evidence="2">Enoyl-CoA hydratase</fullName>
        <ecNumber evidence="2">4.2.1.17</ecNumber>
    </submittedName>
</protein>
<keyword evidence="3" id="KW-1185">Reference proteome</keyword>
<dbReference type="SUPFAM" id="SSF52096">
    <property type="entry name" value="ClpP/crotonase"/>
    <property type="match status" value="1"/>
</dbReference>
<dbReference type="RefSeq" id="WP_184922020.1">
    <property type="nucleotide sequence ID" value="NZ_JACHJR010000001.1"/>
</dbReference>
<dbReference type="PANTHER" id="PTHR42964">
    <property type="entry name" value="ENOYL-COA HYDRATASE"/>
    <property type="match status" value="1"/>
</dbReference>
<evidence type="ECO:0000313" key="3">
    <source>
        <dbReference type="Proteomes" id="UP000573327"/>
    </source>
</evidence>
<dbReference type="Gene3D" id="3.90.226.10">
    <property type="entry name" value="2-enoyl-CoA Hydratase, Chain A, domain 1"/>
    <property type="match status" value="1"/>
</dbReference>
<comment type="caution">
    <text evidence="2">The sequence shown here is derived from an EMBL/GenBank/DDBJ whole genome shotgun (WGS) entry which is preliminary data.</text>
</comment>
<dbReference type="Proteomes" id="UP000573327">
    <property type="component" value="Unassembled WGS sequence"/>
</dbReference>
<dbReference type="EC" id="4.2.1.17" evidence="2"/>
<reference evidence="2 3" key="1">
    <citation type="submission" date="2020-08" db="EMBL/GenBank/DDBJ databases">
        <title>Sequencing the genomes of 1000 actinobacteria strains.</title>
        <authorList>
            <person name="Klenk H.-P."/>
        </authorList>
    </citation>
    <scope>NUCLEOTIDE SEQUENCE [LARGE SCALE GENOMIC DNA]</scope>
    <source>
        <strain evidence="2 3">DSM 44786</strain>
    </source>
</reference>
<dbReference type="GO" id="GO:0004300">
    <property type="term" value="F:enoyl-CoA hydratase activity"/>
    <property type="evidence" value="ECO:0007669"/>
    <property type="project" value="UniProtKB-EC"/>
</dbReference>
<dbReference type="InterPro" id="IPR029045">
    <property type="entry name" value="ClpP/crotonase-like_dom_sf"/>
</dbReference>
<gene>
    <name evidence="2" type="ORF">F4556_006198</name>
</gene>
<dbReference type="EMBL" id="JACHJR010000001">
    <property type="protein sequence ID" value="MBB4950663.1"/>
    <property type="molecule type" value="Genomic_DNA"/>
</dbReference>
<dbReference type="Gene3D" id="1.10.12.10">
    <property type="entry name" value="Lyase 2-enoyl-coa Hydratase, Chain A, domain 2"/>
    <property type="match status" value="1"/>
</dbReference>
<sequence length="254" mass="26465">MTREVPFVRVSTADAVTTLELDSPHNRNALSSRLMAELTQGLAEAAADPAVRAVVLGHTGKVFCAGADLTEATGADPTVGPRGLVDLQRAIVDCPKPVVALVNGHVRAGGLGLLGAADLVVAGPLATFAFTEVRLGLAPAVISLPLRPKLDPRAASRYYLTGETFDAAEAARIGLITEAADDPSAAAKVLLDAIRLGSPQGLAESKRLANAEVVASFERDADERVAQSARLFGSAEAQQGMRAFLERRPAPWAE</sequence>
<dbReference type="AlphaFoldDB" id="A0A7W7SIT2"/>
<dbReference type="CDD" id="cd06558">
    <property type="entry name" value="crotonase-like"/>
    <property type="match status" value="1"/>
</dbReference>